<reference evidence="1 2" key="1">
    <citation type="submission" date="2018-11" db="EMBL/GenBank/DDBJ databases">
        <title>Micromonospora sp. PPF5-17, a new actinomycetes isolated from a hot spring soil.</title>
        <authorList>
            <person name="Thawai C."/>
        </authorList>
    </citation>
    <scope>NUCLEOTIDE SEQUENCE [LARGE SCALE GENOMIC DNA]</scope>
    <source>
        <strain evidence="1 2">PPF5-17</strain>
    </source>
</reference>
<dbReference type="EMBL" id="RJLN01000009">
    <property type="protein sequence ID" value="RNM00635.1"/>
    <property type="molecule type" value="Genomic_DNA"/>
</dbReference>
<name>A0ABX9WKV7_9ACTN</name>
<sequence>MRGMLLSFSDPVAGMVPSLVPFQYNPAEVTRVLRVQSGTSGGSGLRVGGPPVESYTLKIELDALDAIDKPITGALGIGPLLATIEGLLEPGGGGLAALVGAVAGALGGGGGGAPPVPAPSLPLVVLAWSLERIVPVRVDSCTIHETGFDALLQPVQATVDLSLTVLRGRDLSEDMKLATVLATAYQAVRTASATVGIAQGVELML</sequence>
<gene>
    <name evidence="1" type="ORF">EFE23_05325</name>
</gene>
<organism evidence="1 2">
    <name type="scientific">Micromonospora solifontis</name>
    <dbReference type="NCBI Taxonomy" id="2487138"/>
    <lineage>
        <taxon>Bacteria</taxon>
        <taxon>Bacillati</taxon>
        <taxon>Actinomycetota</taxon>
        <taxon>Actinomycetes</taxon>
        <taxon>Micromonosporales</taxon>
        <taxon>Micromonosporaceae</taxon>
        <taxon>Micromonospora</taxon>
    </lineage>
</organism>
<protein>
    <submittedName>
        <fullName evidence="1">Uncharacterized protein</fullName>
    </submittedName>
</protein>
<proteinExistence type="predicted"/>
<keyword evidence="2" id="KW-1185">Reference proteome</keyword>
<comment type="caution">
    <text evidence="1">The sequence shown here is derived from an EMBL/GenBank/DDBJ whole genome shotgun (WGS) entry which is preliminary data.</text>
</comment>
<dbReference type="Proteomes" id="UP000280698">
    <property type="component" value="Unassembled WGS sequence"/>
</dbReference>
<evidence type="ECO:0000313" key="2">
    <source>
        <dbReference type="Proteomes" id="UP000280698"/>
    </source>
</evidence>
<evidence type="ECO:0000313" key="1">
    <source>
        <dbReference type="EMBL" id="RNM00635.1"/>
    </source>
</evidence>
<accession>A0ABX9WKV7</accession>